<dbReference type="InterPro" id="IPR013325">
    <property type="entry name" value="RNA_pol_sigma_r2"/>
</dbReference>
<proteinExistence type="inferred from homology"/>
<dbReference type="EMBL" id="JBHMCF010000038">
    <property type="protein sequence ID" value="MFB9474496.1"/>
    <property type="molecule type" value="Genomic_DNA"/>
</dbReference>
<keyword evidence="2" id="KW-0805">Transcription regulation</keyword>
<feature type="compositionally biased region" description="Basic residues" evidence="6">
    <location>
        <begin position="439"/>
        <end position="455"/>
    </location>
</feature>
<protein>
    <submittedName>
        <fullName evidence="7">RNA polymerase sigma factor</fullName>
    </submittedName>
</protein>
<dbReference type="InterPro" id="IPR039425">
    <property type="entry name" value="RNA_pol_sigma-70-like"/>
</dbReference>
<feature type="compositionally biased region" description="Low complexity" evidence="6">
    <location>
        <begin position="369"/>
        <end position="386"/>
    </location>
</feature>
<evidence type="ECO:0000256" key="3">
    <source>
        <dbReference type="ARBA" id="ARBA00023082"/>
    </source>
</evidence>
<dbReference type="InterPro" id="IPR036388">
    <property type="entry name" value="WH-like_DNA-bd_sf"/>
</dbReference>
<dbReference type="SUPFAM" id="SSF88659">
    <property type="entry name" value="Sigma3 and sigma4 domains of RNA polymerase sigma factors"/>
    <property type="match status" value="1"/>
</dbReference>
<organism evidence="7 8">
    <name type="scientific">Nonomuraea salmonea</name>
    <dbReference type="NCBI Taxonomy" id="46181"/>
    <lineage>
        <taxon>Bacteria</taxon>
        <taxon>Bacillati</taxon>
        <taxon>Actinomycetota</taxon>
        <taxon>Actinomycetes</taxon>
        <taxon>Streptosporangiales</taxon>
        <taxon>Streptosporangiaceae</taxon>
        <taxon>Nonomuraea</taxon>
    </lineage>
</organism>
<dbReference type="RefSeq" id="WP_379484452.1">
    <property type="nucleotide sequence ID" value="NZ_JBHMCF010000038.1"/>
</dbReference>
<dbReference type="PANTHER" id="PTHR43133">
    <property type="entry name" value="RNA POLYMERASE ECF-TYPE SIGMA FACTO"/>
    <property type="match status" value="1"/>
</dbReference>
<evidence type="ECO:0000256" key="6">
    <source>
        <dbReference type="SAM" id="MobiDB-lite"/>
    </source>
</evidence>
<comment type="caution">
    <text evidence="7">The sequence shown here is derived from an EMBL/GenBank/DDBJ whole genome shotgun (WGS) entry which is preliminary data.</text>
</comment>
<comment type="similarity">
    <text evidence="1">Belongs to the sigma-70 factor family. ECF subfamily.</text>
</comment>
<accession>A0ABV5NX35</accession>
<evidence type="ECO:0000313" key="7">
    <source>
        <dbReference type="EMBL" id="MFB9474496.1"/>
    </source>
</evidence>
<evidence type="ECO:0000256" key="4">
    <source>
        <dbReference type="ARBA" id="ARBA00023125"/>
    </source>
</evidence>
<keyword evidence="5" id="KW-0804">Transcription</keyword>
<feature type="compositionally biased region" description="Pro residues" evidence="6">
    <location>
        <begin position="456"/>
        <end position="477"/>
    </location>
</feature>
<dbReference type="PRINTS" id="PR01217">
    <property type="entry name" value="PRICHEXTENSN"/>
</dbReference>
<feature type="compositionally biased region" description="Pro residues" evidence="6">
    <location>
        <begin position="421"/>
        <end position="438"/>
    </location>
</feature>
<dbReference type="InterPro" id="IPR013324">
    <property type="entry name" value="RNA_pol_sigma_r3/r4-like"/>
</dbReference>
<name>A0ABV5NX35_9ACTN</name>
<dbReference type="Gene3D" id="1.10.1740.10">
    <property type="match status" value="1"/>
</dbReference>
<dbReference type="PANTHER" id="PTHR43133:SF8">
    <property type="entry name" value="RNA POLYMERASE SIGMA FACTOR HI_1459-RELATED"/>
    <property type="match status" value="1"/>
</dbReference>
<evidence type="ECO:0000256" key="2">
    <source>
        <dbReference type="ARBA" id="ARBA00023015"/>
    </source>
</evidence>
<feature type="region of interest" description="Disordered" evidence="6">
    <location>
        <begin position="352"/>
        <end position="505"/>
    </location>
</feature>
<evidence type="ECO:0000313" key="8">
    <source>
        <dbReference type="Proteomes" id="UP001589568"/>
    </source>
</evidence>
<dbReference type="SUPFAM" id="SSF88946">
    <property type="entry name" value="Sigma2 domain of RNA polymerase sigma factors"/>
    <property type="match status" value="1"/>
</dbReference>
<gene>
    <name evidence="7" type="ORF">ACFFR3_33795</name>
</gene>
<keyword evidence="8" id="KW-1185">Reference proteome</keyword>
<sequence length="505" mass="53708">MTDRVLVEALRARDPGALATLYDAYAESVYRYCWSLLLSAESAQVALRDTLIAAEAHAGALADPDRLGTWLYALARAECLRRRAAEPTGADEGLAEAPVLDDPADADLRIMAWNAVQSLPTAEREVLELVHRHRLPAAELAQVVAQPVRQVELLHEQARESLRDAITAEVLARKGPYDCPRRARILSGFSGALTTEMREHLVRHLPRCEVCAPHRSREVSVAKVYELLPEPALPETLRVRVMSCFADPELLPYRRYVARRTAALGAAGFPVPGALHGRRWPQAVAGALAAVATVVAIAVIFQHIGRENGGVTGVATAAFPATGEPPGIRLPWQADPEDVPLTVLPILDGTTAQPLGVTGTPGQPPPVVPVVATQTGGAPPSSGPGEPETPPSRPASPPPSPPAPPEEPPTRLTPPAEEPPEQPPTQAPPAQTPPTRTPPPKHPRPPKHPHPHPPKPRPCGPRTPCPTPSPSPSPTQTPTPTTTPSEPATPTPSDEPSATPTENRS</sequence>
<dbReference type="Proteomes" id="UP001589568">
    <property type="component" value="Unassembled WGS sequence"/>
</dbReference>
<dbReference type="Gene3D" id="1.10.10.10">
    <property type="entry name" value="Winged helix-like DNA-binding domain superfamily/Winged helix DNA-binding domain"/>
    <property type="match status" value="1"/>
</dbReference>
<feature type="compositionally biased region" description="Pro residues" evidence="6">
    <location>
        <begin position="387"/>
        <end position="407"/>
    </location>
</feature>
<keyword evidence="4" id="KW-0238">DNA-binding</keyword>
<evidence type="ECO:0000256" key="5">
    <source>
        <dbReference type="ARBA" id="ARBA00023163"/>
    </source>
</evidence>
<keyword evidence="3" id="KW-0731">Sigma factor</keyword>
<feature type="compositionally biased region" description="Low complexity" evidence="6">
    <location>
        <begin position="478"/>
        <end position="505"/>
    </location>
</feature>
<evidence type="ECO:0000256" key="1">
    <source>
        <dbReference type="ARBA" id="ARBA00010641"/>
    </source>
</evidence>
<reference evidence="7 8" key="1">
    <citation type="submission" date="2024-09" db="EMBL/GenBank/DDBJ databases">
        <authorList>
            <person name="Sun Q."/>
            <person name="Mori K."/>
        </authorList>
    </citation>
    <scope>NUCLEOTIDE SEQUENCE [LARGE SCALE GENOMIC DNA]</scope>
    <source>
        <strain evidence="7 8">JCM 3324</strain>
    </source>
</reference>